<evidence type="ECO:0000313" key="3">
    <source>
        <dbReference type="EMBL" id="MFC3156507.1"/>
    </source>
</evidence>
<dbReference type="SUPFAM" id="SSF52540">
    <property type="entry name" value="P-loop containing nucleoside triphosphate hydrolases"/>
    <property type="match status" value="1"/>
</dbReference>
<dbReference type="Gene3D" id="3.40.50.300">
    <property type="entry name" value="P-loop containing nucleotide triphosphate hydrolases"/>
    <property type="match status" value="1"/>
</dbReference>
<dbReference type="InterPro" id="IPR007730">
    <property type="entry name" value="SPOR-like_dom"/>
</dbReference>
<feature type="compositionally biased region" description="Basic and acidic residues" evidence="1">
    <location>
        <begin position="332"/>
        <end position="344"/>
    </location>
</feature>
<dbReference type="InterPro" id="IPR049945">
    <property type="entry name" value="AAA_22"/>
</dbReference>
<evidence type="ECO:0000313" key="4">
    <source>
        <dbReference type="Proteomes" id="UP001595548"/>
    </source>
</evidence>
<dbReference type="PANTHER" id="PTHR35894">
    <property type="entry name" value="GENERAL SECRETION PATHWAY PROTEIN A-RELATED"/>
    <property type="match status" value="1"/>
</dbReference>
<organism evidence="3 4">
    <name type="scientific">Gilvimarinus japonicus</name>
    <dbReference type="NCBI Taxonomy" id="1796469"/>
    <lineage>
        <taxon>Bacteria</taxon>
        <taxon>Pseudomonadati</taxon>
        <taxon>Pseudomonadota</taxon>
        <taxon>Gammaproteobacteria</taxon>
        <taxon>Cellvibrionales</taxon>
        <taxon>Cellvibrionaceae</taxon>
        <taxon>Gilvimarinus</taxon>
    </lineage>
</organism>
<evidence type="ECO:0000256" key="1">
    <source>
        <dbReference type="SAM" id="MobiDB-lite"/>
    </source>
</evidence>
<dbReference type="RefSeq" id="WP_382417769.1">
    <property type="nucleotide sequence ID" value="NZ_AP031500.1"/>
</dbReference>
<dbReference type="InterPro" id="IPR052026">
    <property type="entry name" value="ExeA_AAA_ATPase_DNA-bind"/>
</dbReference>
<dbReference type="Gene3D" id="3.30.70.1070">
    <property type="entry name" value="Sporulation related repeat"/>
    <property type="match status" value="1"/>
</dbReference>
<sequence length="508" mass="53973">MTPEYCERFGLEGDPFANDTFYVTPDLECLADQITHASQFSAGFVVVSGAAGTGKTAFAKFFYAQLIAIQESVLLDVAVASSAHALLLELADFLALPVSADSSMGELLAQLRTIVNGSNEALAVTVVLDNAHLLADDTLAALVSLLQVPAGHSRPFSFVLFSELELAHRLDQFQMPDVAVQDIVFPLMMAPDVTAMLNYRMELVGFLGEPLFSLGKVEQLCQEADGRLDKVLKLAQLDLQGRLSELNTEERANKKSALPVMHMAAVAGLLAALGLVYLYQGDSDGDKSNAVVKRLSVPAEQVVSPKKPGAQSATQTTSVTAPAMGGSGETGAEVKVRSSAEKASTRMSVEGSTVIDAPPVPESETGSLSAQDAGDIKTQDSVPKGAESNVVSSVANQVSISSSAAASVVEWANDEAEILSWPSSAYSLQVLGVSSRDAAKAYVQRQSNSDHLRVMETERSDKPWFIVLEGRYSSLAQAKQAASNLPAQQVKAGPWPRKVKELQTELAK</sequence>
<feature type="region of interest" description="Disordered" evidence="1">
    <location>
        <begin position="300"/>
        <end position="384"/>
    </location>
</feature>
<dbReference type="EMBL" id="JBHRTL010000031">
    <property type="protein sequence ID" value="MFC3156507.1"/>
    <property type="molecule type" value="Genomic_DNA"/>
</dbReference>
<comment type="caution">
    <text evidence="3">The sequence shown here is derived from an EMBL/GenBank/DDBJ whole genome shotgun (WGS) entry which is preliminary data.</text>
</comment>
<dbReference type="PANTHER" id="PTHR35894:SF1">
    <property type="entry name" value="PHOSPHORIBULOKINASE _ URIDINE KINASE FAMILY"/>
    <property type="match status" value="1"/>
</dbReference>
<evidence type="ECO:0000259" key="2">
    <source>
        <dbReference type="PROSITE" id="PS51724"/>
    </source>
</evidence>
<accession>A0ABV7HYJ4</accession>
<dbReference type="Pfam" id="PF13401">
    <property type="entry name" value="AAA_22"/>
    <property type="match status" value="1"/>
</dbReference>
<proteinExistence type="predicted"/>
<dbReference type="InterPro" id="IPR027417">
    <property type="entry name" value="P-loop_NTPase"/>
</dbReference>
<dbReference type="Pfam" id="PF05036">
    <property type="entry name" value="SPOR"/>
    <property type="match status" value="1"/>
</dbReference>
<keyword evidence="4" id="KW-1185">Reference proteome</keyword>
<reference evidence="4" key="1">
    <citation type="journal article" date="2019" name="Int. J. Syst. Evol. Microbiol.">
        <title>The Global Catalogue of Microorganisms (GCM) 10K type strain sequencing project: providing services to taxonomists for standard genome sequencing and annotation.</title>
        <authorList>
            <consortium name="The Broad Institute Genomics Platform"/>
            <consortium name="The Broad Institute Genome Sequencing Center for Infectious Disease"/>
            <person name="Wu L."/>
            <person name="Ma J."/>
        </authorList>
    </citation>
    <scope>NUCLEOTIDE SEQUENCE [LARGE SCALE GENOMIC DNA]</scope>
    <source>
        <strain evidence="4">KCTC 52141</strain>
    </source>
</reference>
<dbReference type="PROSITE" id="PS51724">
    <property type="entry name" value="SPOR"/>
    <property type="match status" value="1"/>
</dbReference>
<gene>
    <name evidence="3" type="ORF">ACFOEB_14945</name>
</gene>
<dbReference type="Proteomes" id="UP001595548">
    <property type="component" value="Unassembled WGS sequence"/>
</dbReference>
<name>A0ABV7HYJ4_9GAMM</name>
<feature type="domain" description="SPOR" evidence="2">
    <location>
        <begin position="420"/>
        <end position="498"/>
    </location>
</feature>
<feature type="compositionally biased region" description="Low complexity" evidence="1">
    <location>
        <begin position="310"/>
        <end position="323"/>
    </location>
</feature>
<protein>
    <submittedName>
        <fullName evidence="3">SPOR domain-containing protein</fullName>
    </submittedName>
</protein>
<dbReference type="InterPro" id="IPR036680">
    <property type="entry name" value="SPOR-like_sf"/>
</dbReference>